<dbReference type="EMBL" id="JBHFFA010000004">
    <property type="protein sequence ID" value="KAL2629271.1"/>
    <property type="molecule type" value="Genomic_DNA"/>
</dbReference>
<feature type="region of interest" description="Disordered" evidence="2">
    <location>
        <begin position="1"/>
        <end position="52"/>
    </location>
</feature>
<dbReference type="AlphaFoldDB" id="A0ABD1YF30"/>
<keyword evidence="4" id="KW-1185">Reference proteome</keyword>
<evidence type="ECO:0000256" key="1">
    <source>
        <dbReference type="SAM" id="Coils"/>
    </source>
</evidence>
<evidence type="ECO:0000313" key="4">
    <source>
        <dbReference type="Proteomes" id="UP001605036"/>
    </source>
</evidence>
<feature type="compositionally biased region" description="Basic and acidic residues" evidence="2">
    <location>
        <begin position="1"/>
        <end position="18"/>
    </location>
</feature>
<comment type="caution">
    <text evidence="3">The sequence shown here is derived from an EMBL/GenBank/DDBJ whole genome shotgun (WGS) entry which is preliminary data.</text>
</comment>
<accession>A0ABD1YF30</accession>
<gene>
    <name evidence="3" type="ORF">R1flu_013957</name>
</gene>
<reference evidence="3 4" key="1">
    <citation type="submission" date="2024-09" db="EMBL/GenBank/DDBJ databases">
        <title>Chromosome-scale assembly of Riccia fluitans.</title>
        <authorList>
            <person name="Paukszto L."/>
            <person name="Sawicki J."/>
            <person name="Karawczyk K."/>
            <person name="Piernik-Szablinska J."/>
            <person name="Szczecinska M."/>
            <person name="Mazdziarz M."/>
        </authorList>
    </citation>
    <scope>NUCLEOTIDE SEQUENCE [LARGE SCALE GENOMIC DNA]</scope>
    <source>
        <strain evidence="3">Rf_01</strain>
        <tissue evidence="3">Aerial parts of the thallus</tissue>
    </source>
</reference>
<evidence type="ECO:0000256" key="2">
    <source>
        <dbReference type="SAM" id="MobiDB-lite"/>
    </source>
</evidence>
<protein>
    <submittedName>
        <fullName evidence="3">Uncharacterized protein</fullName>
    </submittedName>
</protein>
<evidence type="ECO:0000313" key="3">
    <source>
        <dbReference type="EMBL" id="KAL2629271.1"/>
    </source>
</evidence>
<dbReference type="Proteomes" id="UP001605036">
    <property type="component" value="Unassembled WGS sequence"/>
</dbReference>
<sequence>MDGKLVEPFDPNELERPRKTIRSNPLKKSDVPLPPNARAEAPTPRKRKEKMVMQPENAFEDEVRKELYELKEAITMSHQEAEAIVRSQKETTTRLGQSFAGPSNHMEGTDVRRGQPVASLQTKSASMAEYRNTVAQMLEECERAVERNTSLEEELVIAERKIDELKQRVKDHNVVNVAIENAERRLILTTVHKALSEWRVDNLLPGTSFITGHRLLPSDVDRAGVETSYLSICNDFKLVVASHRNPQLFYEHLKSIFDSYVNPDNNPDVQSLVKDLDAEDFDVDAFLDTNMGGRKEQMTPDFLDGLSVHDVRRLESKIENIRGEPQRVTRATARLWLNYEQDVLPPPTAEENVTDSIVVPTVGCSIDLIADEAVDEPCSPPDRQIISVVPSQRVDLIAVVSPKANRCITTEWPRLSDLTKEDCESTYARKYLHGDVINAYIFKFLQKSREELFNMFYCSIFWFAKAN</sequence>
<name>A0ABD1YF30_9MARC</name>
<organism evidence="3 4">
    <name type="scientific">Riccia fluitans</name>
    <dbReference type="NCBI Taxonomy" id="41844"/>
    <lineage>
        <taxon>Eukaryota</taxon>
        <taxon>Viridiplantae</taxon>
        <taxon>Streptophyta</taxon>
        <taxon>Embryophyta</taxon>
        <taxon>Marchantiophyta</taxon>
        <taxon>Marchantiopsida</taxon>
        <taxon>Marchantiidae</taxon>
        <taxon>Marchantiales</taxon>
        <taxon>Ricciaceae</taxon>
        <taxon>Riccia</taxon>
    </lineage>
</organism>
<proteinExistence type="predicted"/>
<feature type="coiled-coil region" evidence="1">
    <location>
        <begin position="127"/>
        <end position="182"/>
    </location>
</feature>
<keyword evidence="1" id="KW-0175">Coiled coil</keyword>